<evidence type="ECO:0000313" key="3">
    <source>
        <dbReference type="Proteomes" id="UP000735302"/>
    </source>
</evidence>
<gene>
    <name evidence="2" type="ORF">PoB_001865700</name>
</gene>
<dbReference type="AlphaFoldDB" id="A0AAV3ZC96"/>
<reference evidence="2 3" key="1">
    <citation type="journal article" date="2021" name="Elife">
        <title>Chloroplast acquisition without the gene transfer in kleptoplastic sea slugs, Plakobranchus ocellatus.</title>
        <authorList>
            <person name="Maeda T."/>
            <person name="Takahashi S."/>
            <person name="Yoshida T."/>
            <person name="Shimamura S."/>
            <person name="Takaki Y."/>
            <person name="Nagai Y."/>
            <person name="Toyoda A."/>
            <person name="Suzuki Y."/>
            <person name="Arimoto A."/>
            <person name="Ishii H."/>
            <person name="Satoh N."/>
            <person name="Nishiyama T."/>
            <person name="Hasebe M."/>
            <person name="Maruyama T."/>
            <person name="Minagawa J."/>
            <person name="Obokata J."/>
            <person name="Shigenobu S."/>
        </authorList>
    </citation>
    <scope>NUCLEOTIDE SEQUENCE [LARGE SCALE GENOMIC DNA]</scope>
</reference>
<name>A0AAV3ZC96_9GAST</name>
<feature type="region of interest" description="Disordered" evidence="1">
    <location>
        <begin position="1"/>
        <end position="24"/>
    </location>
</feature>
<keyword evidence="3" id="KW-1185">Reference proteome</keyword>
<dbReference type="Proteomes" id="UP000735302">
    <property type="component" value="Unassembled WGS sequence"/>
</dbReference>
<evidence type="ECO:0000313" key="2">
    <source>
        <dbReference type="EMBL" id="GFN92151.1"/>
    </source>
</evidence>
<evidence type="ECO:0000256" key="1">
    <source>
        <dbReference type="SAM" id="MobiDB-lite"/>
    </source>
</evidence>
<accession>A0AAV3ZC96</accession>
<dbReference type="EMBL" id="BLXT01002217">
    <property type="protein sequence ID" value="GFN92151.1"/>
    <property type="molecule type" value="Genomic_DNA"/>
</dbReference>
<sequence>MYSSSTKWVAGKGGEVSNGKQPRDAALQEQSELYSWLPDAWTKHGTHFTVLVLFLEVEQQGGQAMSESLLCSRLHLEAELDQPAHCPLLDEIKAIFLPPRSDVETAICSRSQFR</sequence>
<organism evidence="2 3">
    <name type="scientific">Plakobranchus ocellatus</name>
    <dbReference type="NCBI Taxonomy" id="259542"/>
    <lineage>
        <taxon>Eukaryota</taxon>
        <taxon>Metazoa</taxon>
        <taxon>Spiralia</taxon>
        <taxon>Lophotrochozoa</taxon>
        <taxon>Mollusca</taxon>
        <taxon>Gastropoda</taxon>
        <taxon>Heterobranchia</taxon>
        <taxon>Euthyneura</taxon>
        <taxon>Panpulmonata</taxon>
        <taxon>Sacoglossa</taxon>
        <taxon>Placobranchoidea</taxon>
        <taxon>Plakobranchidae</taxon>
        <taxon>Plakobranchus</taxon>
    </lineage>
</organism>
<comment type="caution">
    <text evidence="2">The sequence shown here is derived from an EMBL/GenBank/DDBJ whole genome shotgun (WGS) entry which is preliminary data.</text>
</comment>
<proteinExistence type="predicted"/>
<protein>
    <submittedName>
        <fullName evidence="2">Uncharacterized protein</fullName>
    </submittedName>
</protein>